<dbReference type="PATRIC" id="fig|1187852.3.peg.1808"/>
<gene>
    <name evidence="8" type="ORF">VQ03_21550</name>
</gene>
<dbReference type="InterPro" id="IPR009056">
    <property type="entry name" value="Cyt_c-like_dom"/>
</dbReference>
<dbReference type="PANTHER" id="PTHR11961">
    <property type="entry name" value="CYTOCHROME C"/>
    <property type="match status" value="1"/>
</dbReference>
<keyword evidence="3 6" id="KW-0479">Metal-binding</keyword>
<dbReference type="EMBL" id="LABZ01000161">
    <property type="protein sequence ID" value="KMO35582.1"/>
    <property type="molecule type" value="Genomic_DNA"/>
</dbReference>
<evidence type="ECO:0000256" key="6">
    <source>
        <dbReference type="PROSITE-ProRule" id="PRU00433"/>
    </source>
</evidence>
<dbReference type="GO" id="GO:0046872">
    <property type="term" value="F:metal ion binding"/>
    <property type="evidence" value="ECO:0007669"/>
    <property type="project" value="UniProtKB-KW"/>
</dbReference>
<dbReference type="Pfam" id="PF00034">
    <property type="entry name" value="Cytochrom_C"/>
    <property type="match status" value="1"/>
</dbReference>
<dbReference type="Gene3D" id="1.10.760.10">
    <property type="entry name" value="Cytochrome c-like domain"/>
    <property type="match status" value="1"/>
</dbReference>
<evidence type="ECO:0000256" key="3">
    <source>
        <dbReference type="ARBA" id="ARBA00022723"/>
    </source>
</evidence>
<dbReference type="PRINTS" id="PR00604">
    <property type="entry name" value="CYTCHRMECIAB"/>
</dbReference>
<organism evidence="8 9">
    <name type="scientific">Methylobacterium tarhaniae</name>
    <dbReference type="NCBI Taxonomy" id="1187852"/>
    <lineage>
        <taxon>Bacteria</taxon>
        <taxon>Pseudomonadati</taxon>
        <taxon>Pseudomonadota</taxon>
        <taxon>Alphaproteobacteria</taxon>
        <taxon>Hyphomicrobiales</taxon>
        <taxon>Methylobacteriaceae</taxon>
        <taxon>Methylobacterium</taxon>
    </lineage>
</organism>
<keyword evidence="9" id="KW-1185">Reference proteome</keyword>
<dbReference type="GO" id="GO:0020037">
    <property type="term" value="F:heme binding"/>
    <property type="evidence" value="ECO:0007669"/>
    <property type="project" value="InterPro"/>
</dbReference>
<accession>A0A0J6SPQ0</accession>
<dbReference type="InterPro" id="IPR002327">
    <property type="entry name" value="Cyt_c_1A/1B"/>
</dbReference>
<sequence>MRRRPAWPLLVALALLVTACSDDRDDRRRALGDSPRFSDLMRVADPARGEHLFGSCAACHMVRRGAGDRNGPNLYGVVGKPPAETSRRFGYTAALRSLGGVWTAERLDAWLADPAKMAPGTSMGFRGVPDALDRADIIAYLKTQSAGVSDRSPSSAAR</sequence>
<proteinExistence type="predicted"/>
<protein>
    <submittedName>
        <fullName evidence="8">Cytochrome C</fullName>
    </submittedName>
</protein>
<evidence type="ECO:0000256" key="4">
    <source>
        <dbReference type="ARBA" id="ARBA00022982"/>
    </source>
</evidence>
<dbReference type="InterPro" id="IPR036909">
    <property type="entry name" value="Cyt_c-like_dom_sf"/>
</dbReference>
<feature type="domain" description="Cytochrome c" evidence="7">
    <location>
        <begin position="44"/>
        <end position="145"/>
    </location>
</feature>
<dbReference type="AlphaFoldDB" id="A0A0J6SPQ0"/>
<dbReference type="PROSITE" id="PS51257">
    <property type="entry name" value="PROKAR_LIPOPROTEIN"/>
    <property type="match status" value="1"/>
</dbReference>
<dbReference type="SUPFAM" id="SSF46626">
    <property type="entry name" value="Cytochrome c"/>
    <property type="match status" value="1"/>
</dbReference>
<comment type="caution">
    <text evidence="8">The sequence shown here is derived from an EMBL/GenBank/DDBJ whole genome shotgun (WGS) entry which is preliminary data.</text>
</comment>
<name>A0A0J6SPQ0_9HYPH</name>
<evidence type="ECO:0000259" key="7">
    <source>
        <dbReference type="PROSITE" id="PS51007"/>
    </source>
</evidence>
<dbReference type="GO" id="GO:0009055">
    <property type="term" value="F:electron transfer activity"/>
    <property type="evidence" value="ECO:0007669"/>
    <property type="project" value="InterPro"/>
</dbReference>
<dbReference type="PROSITE" id="PS51007">
    <property type="entry name" value="CYTC"/>
    <property type="match status" value="1"/>
</dbReference>
<keyword evidence="4" id="KW-0249">Electron transport</keyword>
<keyword evidence="2 6" id="KW-0349">Heme</keyword>
<evidence type="ECO:0000256" key="5">
    <source>
        <dbReference type="ARBA" id="ARBA00023004"/>
    </source>
</evidence>
<evidence type="ECO:0000313" key="8">
    <source>
        <dbReference type="EMBL" id="KMO35582.1"/>
    </source>
</evidence>
<evidence type="ECO:0000256" key="1">
    <source>
        <dbReference type="ARBA" id="ARBA00022448"/>
    </source>
</evidence>
<evidence type="ECO:0000313" key="9">
    <source>
        <dbReference type="Proteomes" id="UP000036449"/>
    </source>
</evidence>
<keyword evidence="5 6" id="KW-0408">Iron</keyword>
<dbReference type="Proteomes" id="UP000036449">
    <property type="component" value="Unassembled WGS sequence"/>
</dbReference>
<keyword evidence="1" id="KW-0813">Transport</keyword>
<evidence type="ECO:0000256" key="2">
    <source>
        <dbReference type="ARBA" id="ARBA00022617"/>
    </source>
</evidence>
<reference evidence="8 9" key="1">
    <citation type="submission" date="2015-03" db="EMBL/GenBank/DDBJ databases">
        <title>Genome sequencing of Methylobacterium tarhaniae DSM 25844.</title>
        <authorList>
            <person name="Chaudhry V."/>
            <person name="Patil P.B."/>
        </authorList>
    </citation>
    <scope>NUCLEOTIDE SEQUENCE [LARGE SCALE GENOMIC DNA]</scope>
    <source>
        <strain evidence="8 9">DSM 25844</strain>
    </source>
</reference>